<keyword evidence="9" id="KW-1185">Reference proteome</keyword>
<dbReference type="PANTHER" id="PTHR43758">
    <property type="entry name" value="7,8-DIHYDRO-8-OXOGUANINE TRIPHOSPHATASE"/>
    <property type="match status" value="1"/>
</dbReference>
<gene>
    <name evidence="8" type="ORF">SAMN05216389_10917</name>
</gene>
<dbReference type="GO" id="GO:0046872">
    <property type="term" value="F:metal ion binding"/>
    <property type="evidence" value="ECO:0007669"/>
    <property type="project" value="UniProtKB-KW"/>
</dbReference>
<dbReference type="InterPro" id="IPR020084">
    <property type="entry name" value="NUDIX_hydrolase_CS"/>
</dbReference>
<dbReference type="PANTHER" id="PTHR43758:SF8">
    <property type="entry name" value="8-OXO-DGTP DIPHOSPHATASE YTKD-RELATED"/>
    <property type="match status" value="1"/>
</dbReference>
<dbReference type="PRINTS" id="PR00502">
    <property type="entry name" value="NUDIXFAMILY"/>
</dbReference>
<name>A0A1I0DKX7_9BACI</name>
<dbReference type="InterPro" id="IPR020476">
    <property type="entry name" value="Nudix_hydrolase"/>
</dbReference>
<dbReference type="SUPFAM" id="SSF55811">
    <property type="entry name" value="Nudix"/>
    <property type="match status" value="1"/>
</dbReference>
<proteinExistence type="inferred from homology"/>
<evidence type="ECO:0000256" key="2">
    <source>
        <dbReference type="ARBA" id="ARBA00005582"/>
    </source>
</evidence>
<dbReference type="Pfam" id="PF00293">
    <property type="entry name" value="NUDIX"/>
    <property type="match status" value="1"/>
</dbReference>
<dbReference type="AlphaFoldDB" id="A0A1I0DKX7"/>
<feature type="domain" description="Nudix hydrolase" evidence="7">
    <location>
        <begin position="11"/>
        <end position="152"/>
    </location>
</feature>
<dbReference type="PROSITE" id="PS00893">
    <property type="entry name" value="NUDIX_BOX"/>
    <property type="match status" value="1"/>
</dbReference>
<evidence type="ECO:0000256" key="5">
    <source>
        <dbReference type="ARBA" id="ARBA00022842"/>
    </source>
</evidence>
<dbReference type="InterPro" id="IPR014078">
    <property type="entry name" value="Nudix_YtkD"/>
</dbReference>
<evidence type="ECO:0000313" key="9">
    <source>
        <dbReference type="Proteomes" id="UP000198618"/>
    </source>
</evidence>
<evidence type="ECO:0000256" key="3">
    <source>
        <dbReference type="ARBA" id="ARBA00022723"/>
    </source>
</evidence>
<evidence type="ECO:0000256" key="1">
    <source>
        <dbReference type="ARBA" id="ARBA00001946"/>
    </source>
</evidence>
<dbReference type="EMBL" id="FOHE01000009">
    <property type="protein sequence ID" value="SET33133.1"/>
    <property type="molecule type" value="Genomic_DNA"/>
</dbReference>
<protein>
    <submittedName>
        <fullName evidence="8">8-oxo-dGTPase</fullName>
    </submittedName>
</protein>
<dbReference type="RefSeq" id="WP_090869728.1">
    <property type="nucleotide sequence ID" value="NZ_FOHE01000009.1"/>
</dbReference>
<evidence type="ECO:0000313" key="8">
    <source>
        <dbReference type="EMBL" id="SET33133.1"/>
    </source>
</evidence>
<evidence type="ECO:0000256" key="6">
    <source>
        <dbReference type="RuleBase" id="RU003476"/>
    </source>
</evidence>
<dbReference type="Gene3D" id="3.90.79.10">
    <property type="entry name" value="Nucleoside Triphosphate Pyrophosphohydrolase"/>
    <property type="match status" value="1"/>
</dbReference>
<dbReference type="GO" id="GO:0016818">
    <property type="term" value="F:hydrolase activity, acting on acid anhydrides, in phosphorus-containing anhydrides"/>
    <property type="evidence" value="ECO:0007669"/>
    <property type="project" value="TreeGrafter"/>
</dbReference>
<comment type="cofactor">
    <cofactor evidence="1">
        <name>Mg(2+)</name>
        <dbReference type="ChEBI" id="CHEBI:18420"/>
    </cofactor>
</comment>
<accession>A0A1I0DKX7</accession>
<reference evidence="8 9" key="1">
    <citation type="submission" date="2016-10" db="EMBL/GenBank/DDBJ databases">
        <authorList>
            <person name="de Groot N.N."/>
        </authorList>
    </citation>
    <scope>NUCLEOTIDE SEQUENCE [LARGE SCALE GENOMIC DNA]</scope>
    <source>
        <strain evidence="8 9">IBRC-M 10780</strain>
    </source>
</reference>
<keyword evidence="3" id="KW-0479">Metal-binding</keyword>
<dbReference type="PROSITE" id="PS51462">
    <property type="entry name" value="NUDIX"/>
    <property type="match status" value="1"/>
</dbReference>
<dbReference type="STRING" id="930131.SAMN05216389_10917"/>
<keyword evidence="5" id="KW-0460">Magnesium</keyword>
<dbReference type="InterPro" id="IPR015797">
    <property type="entry name" value="NUDIX_hydrolase-like_dom_sf"/>
</dbReference>
<dbReference type="OrthoDB" id="9131041at2"/>
<dbReference type="Proteomes" id="UP000198618">
    <property type="component" value="Unassembled WGS sequence"/>
</dbReference>
<dbReference type="CDD" id="cd04665">
    <property type="entry name" value="NUDIX_RppH"/>
    <property type="match status" value="1"/>
</dbReference>
<evidence type="ECO:0000259" key="7">
    <source>
        <dbReference type="PROSITE" id="PS51462"/>
    </source>
</evidence>
<dbReference type="NCBIfam" id="TIGR02705">
    <property type="entry name" value="nudix_YtkD"/>
    <property type="match status" value="1"/>
</dbReference>
<dbReference type="InterPro" id="IPR000086">
    <property type="entry name" value="NUDIX_hydrolase_dom"/>
</dbReference>
<keyword evidence="4 6" id="KW-0378">Hydrolase</keyword>
<comment type="similarity">
    <text evidence="2 6">Belongs to the Nudix hydrolase family.</text>
</comment>
<organism evidence="8 9">
    <name type="scientific">Oceanobacillus limi</name>
    <dbReference type="NCBI Taxonomy" id="930131"/>
    <lineage>
        <taxon>Bacteria</taxon>
        <taxon>Bacillati</taxon>
        <taxon>Bacillota</taxon>
        <taxon>Bacilli</taxon>
        <taxon>Bacillales</taxon>
        <taxon>Bacillaceae</taxon>
        <taxon>Oceanobacillus</taxon>
    </lineage>
</organism>
<evidence type="ECO:0000256" key="4">
    <source>
        <dbReference type="ARBA" id="ARBA00022801"/>
    </source>
</evidence>
<sequence>MYTFRDFYNNEVKLSFEDHPFSKSPKHVWVICKYNNKWLLTDHKERGLEFPGGNVEEGETPEQAAEREIREETGGIVKKLTYVGQYYVAGKGKHVIKNVYFASIQLLHKQKTYYETNGPVLLNDIPSNVMNNQLYSFIMKDHVLTYSLDFIKQRLAVD</sequence>
<dbReference type="GO" id="GO:0005737">
    <property type="term" value="C:cytoplasm"/>
    <property type="evidence" value="ECO:0007669"/>
    <property type="project" value="TreeGrafter"/>
</dbReference>